<dbReference type="OrthoDB" id="5332616at2759"/>
<evidence type="ECO:0000313" key="8">
    <source>
        <dbReference type="Proteomes" id="UP000187209"/>
    </source>
</evidence>
<evidence type="ECO:0000259" key="6">
    <source>
        <dbReference type="PROSITE" id="PS51387"/>
    </source>
</evidence>
<evidence type="ECO:0000313" key="7">
    <source>
        <dbReference type="EMBL" id="OMJ77177.1"/>
    </source>
</evidence>
<dbReference type="AlphaFoldDB" id="A0A1R2BK87"/>
<keyword evidence="8" id="KW-1185">Reference proteome</keyword>
<evidence type="ECO:0000256" key="5">
    <source>
        <dbReference type="ARBA" id="ARBA00023002"/>
    </source>
</evidence>
<dbReference type="Gene3D" id="1.10.45.10">
    <property type="entry name" value="Vanillyl-alcohol Oxidase, Chain A, domain 4"/>
    <property type="match status" value="1"/>
</dbReference>
<dbReference type="Proteomes" id="UP000187209">
    <property type="component" value="Unassembled WGS sequence"/>
</dbReference>
<evidence type="ECO:0000256" key="2">
    <source>
        <dbReference type="ARBA" id="ARBA00008000"/>
    </source>
</evidence>
<dbReference type="Gene3D" id="3.30.43.10">
    <property type="entry name" value="Uridine Diphospho-n-acetylenolpyruvylglucosamine Reductase, domain 2"/>
    <property type="match status" value="1"/>
</dbReference>
<dbReference type="InterPro" id="IPR016167">
    <property type="entry name" value="FAD-bd_PCMH_sub1"/>
</dbReference>
<evidence type="ECO:0000256" key="1">
    <source>
        <dbReference type="ARBA" id="ARBA00001974"/>
    </source>
</evidence>
<dbReference type="InterPro" id="IPR036318">
    <property type="entry name" value="FAD-bd_PCMH-like_sf"/>
</dbReference>
<dbReference type="FunFam" id="1.10.45.10:FF:000001">
    <property type="entry name" value="D-lactate dehydrogenase mitochondrial"/>
    <property type="match status" value="1"/>
</dbReference>
<dbReference type="EMBL" id="MPUH01000589">
    <property type="protein sequence ID" value="OMJ77177.1"/>
    <property type="molecule type" value="Genomic_DNA"/>
</dbReference>
<dbReference type="InterPro" id="IPR016169">
    <property type="entry name" value="FAD-bd_PCMH_sub2"/>
</dbReference>
<comment type="cofactor">
    <cofactor evidence="1">
        <name>FAD</name>
        <dbReference type="ChEBI" id="CHEBI:57692"/>
    </cofactor>
</comment>
<dbReference type="FunFam" id="3.30.70.2190:FF:000001">
    <property type="entry name" value="D-2-hydroxyglutarate dehydrogenase mitochondrial"/>
    <property type="match status" value="2"/>
</dbReference>
<reference evidence="7 8" key="1">
    <citation type="submission" date="2016-11" db="EMBL/GenBank/DDBJ databases">
        <title>The macronuclear genome of Stentor coeruleus: a giant cell with tiny introns.</title>
        <authorList>
            <person name="Slabodnick M."/>
            <person name="Ruby J.G."/>
            <person name="Reiff S.B."/>
            <person name="Swart E.C."/>
            <person name="Gosai S."/>
            <person name="Prabakaran S."/>
            <person name="Witkowska E."/>
            <person name="Larue G.E."/>
            <person name="Fisher S."/>
            <person name="Freeman R.M."/>
            <person name="Gunawardena J."/>
            <person name="Chu W."/>
            <person name="Stover N.A."/>
            <person name="Gregory B.D."/>
            <person name="Nowacki M."/>
            <person name="Derisi J."/>
            <person name="Roy S.W."/>
            <person name="Marshall W.F."/>
            <person name="Sood P."/>
        </authorList>
    </citation>
    <scope>NUCLEOTIDE SEQUENCE [LARGE SCALE GENOMIC DNA]</scope>
    <source>
        <strain evidence="7">WM001</strain>
    </source>
</reference>
<evidence type="ECO:0000256" key="4">
    <source>
        <dbReference type="ARBA" id="ARBA00022827"/>
    </source>
</evidence>
<sequence length="676" mass="75279">MKNLIRCFSHLQELKDSHISHFKSMLPSSCIETENLDSYITDWLRIHKGSSKLVLKPTSTEQIIQILKYCNQEKLGLVPQSGNTSQVGGAVPVTNEIVLSMKNLNKIEKFDEIQGIVWCDAGVVLENLMNFANEKGYIVPLDIGAKGSCLIGGNVATHAGGLRFIRYGSLHGNVLGLEVILPSGEVLSDLKALRKDNTGLNLKQLFIGSEGILGVISKVALLLAPKPLSVQTVFLACASYKDVVRALVLAKKHLGEILSTFEFLDSPTLNIILKNIPRTRFPLNSKQNFYVLIETSGSNFQSDKDKMERFLENALNSEIITDGVIAQDETQSSNFWRIREGGPVAHRKDAVDLYKFDFSMRIPEMYEFVETVRKRVGDAGRVTGYGHVGDGNLHLNVMGLRKDNTGLNLKQLFIGSEGILGVITKVALLLAPRPLSVQTVFLACASYKDVVRTLVLAKKHLGEILSTFEFLDSPTLNIILKNIPRTRFPLNSEQSFYVLIETSGSHFQSDKDKMEKFLENALNSEIITDGVIAQDETQSSNFWRIREGGPVAHRKDAVDLYKFDFSMRIPEMYEFVETVRKRVGNAGRVTGYGHVGDGNLHLNVMGDGNKELESLVYPFVYDEIKRRNGSISAEHGIGLFKRGLIGYSKTETTIKYMKAMKNLFDPNGILNPNKVL</sequence>
<comment type="similarity">
    <text evidence="2">Belongs to the FAD-binding oxidoreductase/transferase type 4 family.</text>
</comment>
<dbReference type="GO" id="GO:0016491">
    <property type="term" value="F:oxidoreductase activity"/>
    <property type="evidence" value="ECO:0007669"/>
    <property type="project" value="UniProtKB-KW"/>
</dbReference>
<dbReference type="PANTHER" id="PTHR43716:SF1">
    <property type="entry name" value="D-2-HYDROXYGLUTARATE DEHYDROGENASE, MITOCHONDRIAL"/>
    <property type="match status" value="1"/>
</dbReference>
<dbReference type="GO" id="GO:0005739">
    <property type="term" value="C:mitochondrion"/>
    <property type="evidence" value="ECO:0007669"/>
    <property type="project" value="TreeGrafter"/>
</dbReference>
<dbReference type="InterPro" id="IPR016164">
    <property type="entry name" value="FAD-linked_Oxase-like_C"/>
</dbReference>
<dbReference type="InterPro" id="IPR016166">
    <property type="entry name" value="FAD-bd_PCMH"/>
</dbReference>
<organism evidence="7 8">
    <name type="scientific">Stentor coeruleus</name>
    <dbReference type="NCBI Taxonomy" id="5963"/>
    <lineage>
        <taxon>Eukaryota</taxon>
        <taxon>Sar</taxon>
        <taxon>Alveolata</taxon>
        <taxon>Ciliophora</taxon>
        <taxon>Postciliodesmatophora</taxon>
        <taxon>Heterotrichea</taxon>
        <taxon>Heterotrichida</taxon>
        <taxon>Stentoridae</taxon>
        <taxon>Stentor</taxon>
    </lineage>
</organism>
<name>A0A1R2BK87_9CILI</name>
<proteinExistence type="inferred from homology"/>
<keyword evidence="4" id="KW-0274">FAD</keyword>
<dbReference type="Pfam" id="PF02913">
    <property type="entry name" value="FAD-oxidase_C"/>
    <property type="match status" value="2"/>
</dbReference>
<dbReference type="SUPFAM" id="SSF55103">
    <property type="entry name" value="FAD-linked oxidases, C-terminal domain"/>
    <property type="match status" value="2"/>
</dbReference>
<feature type="domain" description="FAD-binding PCMH-type" evidence="6">
    <location>
        <begin position="47"/>
        <end position="226"/>
    </location>
</feature>
<dbReference type="FunFam" id="3.30.465.10:FF:000001">
    <property type="entry name" value="D-2-hydroxyglutarate dehydrogenase, mitochondrial"/>
    <property type="match status" value="1"/>
</dbReference>
<keyword evidence="5" id="KW-0560">Oxidoreductase</keyword>
<dbReference type="SUPFAM" id="SSF56176">
    <property type="entry name" value="FAD-binding/transporter-associated domain-like"/>
    <property type="match status" value="1"/>
</dbReference>
<dbReference type="PANTHER" id="PTHR43716">
    <property type="entry name" value="D-2-HYDROXYGLUTARATE DEHYDROGENASE, MITOCHONDRIAL"/>
    <property type="match status" value="1"/>
</dbReference>
<protein>
    <recommendedName>
        <fullName evidence="6">FAD-binding PCMH-type domain-containing protein</fullName>
    </recommendedName>
</protein>
<dbReference type="GO" id="GO:0071949">
    <property type="term" value="F:FAD binding"/>
    <property type="evidence" value="ECO:0007669"/>
    <property type="project" value="InterPro"/>
</dbReference>
<gene>
    <name evidence="7" type="ORF">SteCoe_23285</name>
</gene>
<dbReference type="InterPro" id="IPR004113">
    <property type="entry name" value="FAD-bd_oxidored_4_C"/>
</dbReference>
<dbReference type="InterPro" id="IPR016171">
    <property type="entry name" value="Vanillyl_alc_oxidase_C-sub2"/>
</dbReference>
<dbReference type="Gene3D" id="3.30.70.2190">
    <property type="match status" value="2"/>
</dbReference>
<dbReference type="Gene3D" id="3.30.465.10">
    <property type="match status" value="1"/>
</dbReference>
<dbReference type="Gene3D" id="3.30.70.2740">
    <property type="match status" value="2"/>
</dbReference>
<comment type="caution">
    <text evidence="7">The sequence shown here is derived from an EMBL/GenBank/DDBJ whole genome shotgun (WGS) entry which is preliminary data.</text>
</comment>
<evidence type="ECO:0000256" key="3">
    <source>
        <dbReference type="ARBA" id="ARBA00022630"/>
    </source>
</evidence>
<dbReference type="PROSITE" id="PS51387">
    <property type="entry name" value="FAD_PCMH"/>
    <property type="match status" value="1"/>
</dbReference>
<keyword evidence="3" id="KW-0285">Flavoprotein</keyword>
<dbReference type="InterPro" id="IPR051264">
    <property type="entry name" value="FAD-oxidored/transferase_4"/>
</dbReference>
<dbReference type="InterPro" id="IPR006094">
    <property type="entry name" value="Oxid_FAD_bind_N"/>
</dbReference>
<dbReference type="Pfam" id="PF01565">
    <property type="entry name" value="FAD_binding_4"/>
    <property type="match status" value="1"/>
</dbReference>
<accession>A0A1R2BK87</accession>